<dbReference type="InterPro" id="IPR036134">
    <property type="entry name" value="Crypto/Photolyase_FAD-like_sf"/>
</dbReference>
<dbReference type="Gene3D" id="3.40.50.620">
    <property type="entry name" value="HUPs"/>
    <property type="match status" value="1"/>
</dbReference>
<comment type="cofactor">
    <cofactor evidence="5">
        <name>FAD</name>
        <dbReference type="ChEBI" id="CHEBI:57692"/>
    </cofactor>
    <text evidence="5">Binds 1 FAD per subunit.</text>
</comment>
<evidence type="ECO:0000256" key="5">
    <source>
        <dbReference type="PIRSR" id="PIRSR602081-1"/>
    </source>
</evidence>
<organism evidence="7 8">
    <name type="scientific">Mesohalobacter halotolerans</name>
    <dbReference type="NCBI Taxonomy" id="1883405"/>
    <lineage>
        <taxon>Bacteria</taxon>
        <taxon>Pseudomonadati</taxon>
        <taxon>Bacteroidota</taxon>
        <taxon>Flavobacteriia</taxon>
        <taxon>Flavobacteriales</taxon>
        <taxon>Flavobacteriaceae</taxon>
        <taxon>Mesohalobacter</taxon>
    </lineage>
</organism>
<reference evidence="7 8" key="1">
    <citation type="submission" date="2019-04" db="EMBL/GenBank/DDBJ databases">
        <title>Psychroflexus halotolerans sp. nov., isolated from a marine solar saltern.</title>
        <authorList>
            <person name="Feng X."/>
        </authorList>
    </citation>
    <scope>NUCLEOTIDE SEQUENCE [LARGE SCALE GENOMIC DNA]</scope>
    <source>
        <strain evidence="7 8">WDS2C27</strain>
    </source>
</reference>
<sequence>MCKPITIHYFKRDLRLEDNEALSQALKYKNPCLCIYIFEDILIENPHYSKRHFDFIKQSLAELNQKLKVYNSRILVVHAEAVSFFKNLSEKVEIHSVYSHQETGLYCTFKRDLKLAEFFKSNGIIWIETQNNGVQRGRKSRKNWRNDWECYMNKPCIPFQAHRHDFLSNAEINKLGFKEVNLQCEVSQRFQPGGRDFGLKYSDSFFNERILNYSSHISKPDLSRVSCSRLSPYIAWGNLSIREIAQRIANIRVNHPKVKGKSIKSQLNAVASRLSWQSHFIQKFEQECRMEFEPINKAYVDLFSLNKEYIKAWKNAETGYPLIDASMRCVIETGYLNFRMRACVASFFCHHLFQGFWHGSAFLAAQFLDFEPGIHYPQFNMQAGVTGVNTIRVYNPVLNAQKHDPEASFIKKWLPELKDLPADIAHQPWIMTDMEQQFNNFILDKNYPKPIVDIKKTRQYALDKLYGLRKQKLSKKESQRILKMHTLPNRKTS</sequence>
<dbReference type="GO" id="GO:0003677">
    <property type="term" value="F:DNA binding"/>
    <property type="evidence" value="ECO:0007669"/>
    <property type="project" value="TreeGrafter"/>
</dbReference>
<evidence type="ECO:0000259" key="6">
    <source>
        <dbReference type="PROSITE" id="PS51645"/>
    </source>
</evidence>
<evidence type="ECO:0000313" key="8">
    <source>
        <dbReference type="Proteomes" id="UP000306552"/>
    </source>
</evidence>
<evidence type="ECO:0000313" key="7">
    <source>
        <dbReference type="EMBL" id="TKS57396.1"/>
    </source>
</evidence>
<dbReference type="PANTHER" id="PTHR11455">
    <property type="entry name" value="CRYPTOCHROME"/>
    <property type="match status" value="1"/>
</dbReference>
<keyword evidence="3 5" id="KW-0274">FAD</keyword>
<dbReference type="OrthoDB" id="9772484at2"/>
<dbReference type="Pfam" id="PF03441">
    <property type="entry name" value="FAD_binding_7"/>
    <property type="match status" value="1"/>
</dbReference>
<dbReference type="Pfam" id="PF00875">
    <property type="entry name" value="DNA_photolyase"/>
    <property type="match status" value="1"/>
</dbReference>
<keyword evidence="2 5" id="KW-0285">Flavoprotein</keyword>
<proteinExistence type="predicted"/>
<dbReference type="InterPro" id="IPR018394">
    <property type="entry name" value="DNA_photolyase_1_CS_C"/>
</dbReference>
<keyword evidence="4" id="KW-0157">Chromophore</keyword>
<dbReference type="Gene3D" id="1.25.40.80">
    <property type="match status" value="1"/>
</dbReference>
<dbReference type="InterPro" id="IPR006050">
    <property type="entry name" value="DNA_photolyase_N"/>
</dbReference>
<dbReference type="InterPro" id="IPR005101">
    <property type="entry name" value="Cryptochr/Photolyase_FAD-bd"/>
</dbReference>
<name>A0A4U5TT72_9FLAO</name>
<dbReference type="RefSeq" id="WP_138931097.1">
    <property type="nucleotide sequence ID" value="NZ_SWMU01000001.1"/>
</dbReference>
<gene>
    <name evidence="7" type="ORF">FCN74_02950</name>
</gene>
<evidence type="ECO:0000256" key="4">
    <source>
        <dbReference type="ARBA" id="ARBA00022991"/>
    </source>
</evidence>
<dbReference type="InterPro" id="IPR002081">
    <property type="entry name" value="Cryptochrome/DNA_photolyase_1"/>
</dbReference>
<dbReference type="EMBL" id="SWMU01000001">
    <property type="protein sequence ID" value="TKS57396.1"/>
    <property type="molecule type" value="Genomic_DNA"/>
</dbReference>
<feature type="domain" description="Photolyase/cryptochrome alpha/beta" evidence="6">
    <location>
        <begin position="4"/>
        <end position="134"/>
    </location>
</feature>
<accession>A0A4U5TT72</accession>
<dbReference type="GO" id="GO:0006950">
    <property type="term" value="P:response to stress"/>
    <property type="evidence" value="ECO:0007669"/>
    <property type="project" value="UniProtKB-ARBA"/>
</dbReference>
<keyword evidence="7" id="KW-0456">Lyase</keyword>
<dbReference type="InterPro" id="IPR036155">
    <property type="entry name" value="Crypto/Photolyase_N_sf"/>
</dbReference>
<comment type="caution">
    <text evidence="7">The sequence shown here is derived from an EMBL/GenBank/DDBJ whole genome shotgun (WGS) entry which is preliminary data.</text>
</comment>
<evidence type="ECO:0000256" key="1">
    <source>
        <dbReference type="ARBA" id="ARBA00001932"/>
    </source>
</evidence>
<dbReference type="PROSITE" id="PS00394">
    <property type="entry name" value="DNA_PHOTOLYASES_1_1"/>
    <property type="match status" value="1"/>
</dbReference>
<dbReference type="PANTHER" id="PTHR11455:SF9">
    <property type="entry name" value="CRYPTOCHROME CIRCADIAN CLOCK 5 ISOFORM X1"/>
    <property type="match status" value="1"/>
</dbReference>
<comment type="cofactor">
    <cofactor evidence="1">
        <name>(6R)-5,10-methylene-5,6,7,8-tetrahydrofolate</name>
        <dbReference type="ChEBI" id="CHEBI:15636"/>
    </cofactor>
</comment>
<dbReference type="InterPro" id="IPR014729">
    <property type="entry name" value="Rossmann-like_a/b/a_fold"/>
</dbReference>
<evidence type="ECO:0000256" key="3">
    <source>
        <dbReference type="ARBA" id="ARBA00022827"/>
    </source>
</evidence>
<dbReference type="GO" id="GO:0003904">
    <property type="term" value="F:deoxyribodipyrimidine photo-lyase activity"/>
    <property type="evidence" value="ECO:0007669"/>
    <property type="project" value="TreeGrafter"/>
</dbReference>
<dbReference type="GO" id="GO:0006139">
    <property type="term" value="P:nucleobase-containing compound metabolic process"/>
    <property type="evidence" value="ECO:0007669"/>
    <property type="project" value="UniProtKB-ARBA"/>
</dbReference>
<dbReference type="SUPFAM" id="SSF48173">
    <property type="entry name" value="Cryptochrome/photolyase FAD-binding domain"/>
    <property type="match status" value="1"/>
</dbReference>
<dbReference type="Proteomes" id="UP000306552">
    <property type="component" value="Unassembled WGS sequence"/>
</dbReference>
<feature type="binding site" evidence="5">
    <location>
        <position position="213"/>
    </location>
    <ligand>
        <name>FAD</name>
        <dbReference type="ChEBI" id="CHEBI:57692"/>
    </ligand>
</feature>
<dbReference type="SUPFAM" id="SSF52425">
    <property type="entry name" value="Cryptochrome/photolyase, N-terminal domain"/>
    <property type="match status" value="1"/>
</dbReference>
<evidence type="ECO:0000256" key="2">
    <source>
        <dbReference type="ARBA" id="ARBA00022630"/>
    </source>
</evidence>
<dbReference type="AlphaFoldDB" id="A0A4U5TT72"/>
<dbReference type="GO" id="GO:0009416">
    <property type="term" value="P:response to light stimulus"/>
    <property type="evidence" value="ECO:0007669"/>
    <property type="project" value="TreeGrafter"/>
</dbReference>
<keyword evidence="8" id="KW-1185">Reference proteome</keyword>
<protein>
    <submittedName>
        <fullName evidence="7">Deoxyribodipyrimidine photolyase</fullName>
    </submittedName>
</protein>
<dbReference type="Gene3D" id="1.10.579.10">
    <property type="entry name" value="DNA Cyclobutane Dipyrimidine Photolyase, subunit A, domain 3"/>
    <property type="match status" value="1"/>
</dbReference>
<dbReference type="PROSITE" id="PS51645">
    <property type="entry name" value="PHR_CRY_ALPHA_BETA"/>
    <property type="match status" value="1"/>
</dbReference>
<dbReference type="GO" id="GO:0071949">
    <property type="term" value="F:FAD binding"/>
    <property type="evidence" value="ECO:0007669"/>
    <property type="project" value="TreeGrafter"/>
</dbReference>